<dbReference type="EMBL" id="CM042047">
    <property type="protein sequence ID" value="KAI3769801.1"/>
    <property type="molecule type" value="Genomic_DNA"/>
</dbReference>
<protein>
    <submittedName>
        <fullName evidence="1">Uncharacterized protein</fullName>
    </submittedName>
</protein>
<name>A0ACB9FG26_ARCLA</name>
<organism evidence="1 2">
    <name type="scientific">Arctium lappa</name>
    <name type="common">Greater burdock</name>
    <name type="synonym">Lappa major</name>
    <dbReference type="NCBI Taxonomy" id="4217"/>
    <lineage>
        <taxon>Eukaryota</taxon>
        <taxon>Viridiplantae</taxon>
        <taxon>Streptophyta</taxon>
        <taxon>Embryophyta</taxon>
        <taxon>Tracheophyta</taxon>
        <taxon>Spermatophyta</taxon>
        <taxon>Magnoliopsida</taxon>
        <taxon>eudicotyledons</taxon>
        <taxon>Gunneridae</taxon>
        <taxon>Pentapetalae</taxon>
        <taxon>asterids</taxon>
        <taxon>campanulids</taxon>
        <taxon>Asterales</taxon>
        <taxon>Asteraceae</taxon>
        <taxon>Carduoideae</taxon>
        <taxon>Cardueae</taxon>
        <taxon>Arctiinae</taxon>
        <taxon>Arctium</taxon>
    </lineage>
</organism>
<reference evidence="1 2" key="2">
    <citation type="journal article" date="2022" name="Mol. Ecol. Resour.">
        <title>The genomes of chicory, endive, great burdock and yacon provide insights into Asteraceae paleo-polyploidization history and plant inulin production.</title>
        <authorList>
            <person name="Fan W."/>
            <person name="Wang S."/>
            <person name="Wang H."/>
            <person name="Wang A."/>
            <person name="Jiang F."/>
            <person name="Liu H."/>
            <person name="Zhao H."/>
            <person name="Xu D."/>
            <person name="Zhang Y."/>
        </authorList>
    </citation>
    <scope>NUCLEOTIDE SEQUENCE [LARGE SCALE GENOMIC DNA]</scope>
    <source>
        <strain evidence="2">cv. Niubang</strain>
    </source>
</reference>
<dbReference type="Proteomes" id="UP001055879">
    <property type="component" value="Linkage Group LG01"/>
</dbReference>
<accession>A0ACB9FG26</accession>
<sequence length="73" mass="8650">MSFCIPNGCLQIEFKLVSTPSTFSRLYRFKIYQLFNSEDHANFLRKNNWNPVLSIDPTFLIRLVIFNSLSWNC</sequence>
<evidence type="ECO:0000313" key="1">
    <source>
        <dbReference type="EMBL" id="KAI3769801.1"/>
    </source>
</evidence>
<reference evidence="2" key="1">
    <citation type="journal article" date="2022" name="Mol. Ecol. Resour.">
        <title>The genomes of chicory, endive, great burdock and yacon provide insights into Asteraceae palaeo-polyploidization history and plant inulin production.</title>
        <authorList>
            <person name="Fan W."/>
            <person name="Wang S."/>
            <person name="Wang H."/>
            <person name="Wang A."/>
            <person name="Jiang F."/>
            <person name="Liu H."/>
            <person name="Zhao H."/>
            <person name="Xu D."/>
            <person name="Zhang Y."/>
        </authorList>
    </citation>
    <scope>NUCLEOTIDE SEQUENCE [LARGE SCALE GENOMIC DNA]</scope>
    <source>
        <strain evidence="2">cv. Niubang</strain>
    </source>
</reference>
<comment type="caution">
    <text evidence="1">The sequence shown here is derived from an EMBL/GenBank/DDBJ whole genome shotgun (WGS) entry which is preliminary data.</text>
</comment>
<gene>
    <name evidence="1" type="ORF">L6452_00914</name>
</gene>
<evidence type="ECO:0000313" key="2">
    <source>
        <dbReference type="Proteomes" id="UP001055879"/>
    </source>
</evidence>
<proteinExistence type="predicted"/>
<keyword evidence="2" id="KW-1185">Reference proteome</keyword>